<dbReference type="InterPro" id="IPR007373">
    <property type="entry name" value="Thiamin_PyroPKinase_B1-bd"/>
</dbReference>
<dbReference type="EMBL" id="JACHHD010000001">
    <property type="protein sequence ID" value="MBB5184078.1"/>
    <property type="molecule type" value="Genomic_DNA"/>
</dbReference>
<dbReference type="InterPro" id="IPR006282">
    <property type="entry name" value="Thi_PPkinase"/>
</dbReference>
<dbReference type="InterPro" id="IPR007371">
    <property type="entry name" value="TPK_catalytic"/>
</dbReference>
<keyword evidence="4" id="KW-0067">ATP-binding</keyword>
<evidence type="ECO:0000256" key="2">
    <source>
        <dbReference type="ARBA" id="ARBA00022741"/>
    </source>
</evidence>
<dbReference type="Pfam" id="PF04263">
    <property type="entry name" value="TPK_catalytic"/>
    <property type="match status" value="1"/>
</dbReference>
<evidence type="ECO:0000313" key="7">
    <source>
        <dbReference type="EMBL" id="MBB5184078.1"/>
    </source>
</evidence>
<dbReference type="EC" id="2.7.6.2" evidence="5"/>
<dbReference type="SUPFAM" id="SSF63999">
    <property type="entry name" value="Thiamin pyrophosphokinase, catalytic domain"/>
    <property type="match status" value="1"/>
</dbReference>
<dbReference type="SMART" id="SM00983">
    <property type="entry name" value="TPK_B1_binding"/>
    <property type="match status" value="1"/>
</dbReference>
<organism evidence="7 8">
    <name type="scientific">Faecalicoccus acidiformans</name>
    <dbReference type="NCBI Taxonomy" id="915173"/>
    <lineage>
        <taxon>Bacteria</taxon>
        <taxon>Bacillati</taxon>
        <taxon>Bacillota</taxon>
        <taxon>Erysipelotrichia</taxon>
        <taxon>Erysipelotrichales</taxon>
        <taxon>Erysipelotrichaceae</taxon>
        <taxon>Faecalicoccus</taxon>
    </lineage>
</organism>
<accession>A0A7W8CYS5</accession>
<keyword evidence="1 7" id="KW-0808">Transferase</keyword>
<dbReference type="CDD" id="cd07995">
    <property type="entry name" value="TPK"/>
    <property type="match status" value="1"/>
</dbReference>
<reference evidence="7 8" key="1">
    <citation type="submission" date="2020-08" db="EMBL/GenBank/DDBJ databases">
        <title>Genomic Encyclopedia of Type Strains, Phase IV (KMG-IV): sequencing the most valuable type-strain genomes for metagenomic binning, comparative biology and taxonomic classification.</title>
        <authorList>
            <person name="Goeker M."/>
        </authorList>
    </citation>
    <scope>NUCLEOTIDE SEQUENCE [LARGE SCALE GENOMIC DNA]</scope>
    <source>
        <strain evidence="7 8">DSM 26963</strain>
    </source>
</reference>
<dbReference type="GO" id="GO:0006772">
    <property type="term" value="P:thiamine metabolic process"/>
    <property type="evidence" value="ECO:0007669"/>
    <property type="project" value="UniProtKB-UniRule"/>
</dbReference>
<sequence>MRPAVLVTPMAQKIPKIENAEYIGIDAGCLRILEAGLDLAYGVGDFDSIDSKELEYLNKHSHLEIHPVKKDETDSELALAFAAQLGFSPLFLVGALGGRIDHSLANIRLLMYRYDDLILWEEDQRVFVLLEGKHVLSREFKHVSFLAVKDSVLSLEGFLYPLTHAVLRVQDIYTTSNTIQQEQGIVTVEKGKLLCIMTNRK</sequence>
<dbReference type="Gene3D" id="3.40.50.10240">
    <property type="entry name" value="Thiamin pyrophosphokinase, catalytic domain"/>
    <property type="match status" value="1"/>
</dbReference>
<dbReference type="AlphaFoldDB" id="A0A7W8CYS5"/>
<dbReference type="Pfam" id="PF04265">
    <property type="entry name" value="TPK_B1_binding"/>
    <property type="match status" value="1"/>
</dbReference>
<dbReference type="GO" id="GO:0030975">
    <property type="term" value="F:thiamine binding"/>
    <property type="evidence" value="ECO:0007669"/>
    <property type="project" value="InterPro"/>
</dbReference>
<gene>
    <name evidence="7" type="ORF">HNQ43_000111</name>
</gene>
<evidence type="ECO:0000259" key="6">
    <source>
        <dbReference type="SMART" id="SM00983"/>
    </source>
</evidence>
<dbReference type="SUPFAM" id="SSF63862">
    <property type="entry name" value="Thiamin pyrophosphokinase, substrate-binding domain"/>
    <property type="match status" value="1"/>
</dbReference>
<dbReference type="InterPro" id="IPR053149">
    <property type="entry name" value="TPK"/>
</dbReference>
<dbReference type="GO" id="GO:0004788">
    <property type="term" value="F:thiamine diphosphokinase activity"/>
    <property type="evidence" value="ECO:0007669"/>
    <property type="project" value="UniProtKB-UniRule"/>
</dbReference>
<dbReference type="PANTHER" id="PTHR41299:SF1">
    <property type="entry name" value="THIAMINE PYROPHOSPHOKINASE"/>
    <property type="match status" value="1"/>
</dbReference>
<proteinExistence type="predicted"/>
<comment type="caution">
    <text evidence="7">The sequence shown here is derived from an EMBL/GenBank/DDBJ whole genome shotgun (WGS) entry which is preliminary data.</text>
</comment>
<evidence type="ECO:0000256" key="1">
    <source>
        <dbReference type="ARBA" id="ARBA00022679"/>
    </source>
</evidence>
<evidence type="ECO:0000313" key="8">
    <source>
        <dbReference type="Proteomes" id="UP000521313"/>
    </source>
</evidence>
<evidence type="ECO:0000256" key="3">
    <source>
        <dbReference type="ARBA" id="ARBA00022777"/>
    </source>
</evidence>
<dbReference type="GO" id="GO:0016301">
    <property type="term" value="F:kinase activity"/>
    <property type="evidence" value="ECO:0007669"/>
    <property type="project" value="UniProtKB-KW"/>
</dbReference>
<evidence type="ECO:0000256" key="4">
    <source>
        <dbReference type="ARBA" id="ARBA00022840"/>
    </source>
</evidence>
<dbReference type="Proteomes" id="UP000521313">
    <property type="component" value="Unassembled WGS sequence"/>
</dbReference>
<keyword evidence="3 7" id="KW-0418">Kinase</keyword>
<dbReference type="GO" id="GO:0005524">
    <property type="term" value="F:ATP binding"/>
    <property type="evidence" value="ECO:0007669"/>
    <property type="project" value="UniProtKB-KW"/>
</dbReference>
<keyword evidence="2" id="KW-0547">Nucleotide-binding</keyword>
<dbReference type="NCBIfam" id="TIGR01378">
    <property type="entry name" value="thi_PPkinase"/>
    <property type="match status" value="1"/>
</dbReference>
<protein>
    <recommendedName>
        <fullName evidence="5">Thiamine diphosphokinase</fullName>
        <ecNumber evidence="5">2.7.6.2</ecNumber>
    </recommendedName>
</protein>
<evidence type="ECO:0000256" key="5">
    <source>
        <dbReference type="NCBIfam" id="TIGR01378"/>
    </source>
</evidence>
<dbReference type="InterPro" id="IPR036759">
    <property type="entry name" value="TPK_catalytic_sf"/>
</dbReference>
<dbReference type="PANTHER" id="PTHR41299">
    <property type="entry name" value="THIAMINE PYROPHOSPHOKINASE"/>
    <property type="match status" value="1"/>
</dbReference>
<dbReference type="GO" id="GO:0009229">
    <property type="term" value="P:thiamine diphosphate biosynthetic process"/>
    <property type="evidence" value="ECO:0007669"/>
    <property type="project" value="InterPro"/>
</dbReference>
<feature type="domain" description="Thiamin pyrophosphokinase thiamin-binding" evidence="6">
    <location>
        <begin position="132"/>
        <end position="194"/>
    </location>
</feature>
<dbReference type="InterPro" id="IPR036371">
    <property type="entry name" value="TPK_B1-bd_sf"/>
</dbReference>
<name>A0A7W8CYS5_9FIRM</name>